<name>B8GER8_METPE</name>
<dbReference type="HOGENOM" id="CLU_3075375_0_0_2"/>
<dbReference type="AlphaFoldDB" id="B8GER8"/>
<reference evidence="1 2" key="1">
    <citation type="journal article" date="2015" name="Genome Announc.">
        <title>Complete Genome Sequence of Methanosphaerula palustris E1-9CT, a Hydrogenotrophic Methanogen Isolated from a Minerotrophic Fen Peatland.</title>
        <authorList>
            <person name="Cadillo-Quiroz H."/>
            <person name="Browne P."/>
            <person name="Kyrpides N."/>
            <person name="Woyke T."/>
            <person name="Goodwin L."/>
            <person name="Detter C."/>
            <person name="Yavitt J.B."/>
            <person name="Zinder S.H."/>
        </authorList>
    </citation>
    <scope>NUCLEOTIDE SEQUENCE [LARGE SCALE GENOMIC DNA]</scope>
    <source>
        <strain evidence="2">ATCC BAA-1556 / DSM 19958 / E1-9c</strain>
    </source>
</reference>
<keyword evidence="2" id="KW-1185">Reference proteome</keyword>
<sequence>MNELFKNFKQFTTLETTVPQYLVIGFCMNGFMGETGNLSGKSQTQKNLPFGT</sequence>
<evidence type="ECO:0000313" key="1">
    <source>
        <dbReference type="EMBL" id="ACL17769.1"/>
    </source>
</evidence>
<dbReference type="Proteomes" id="UP000002457">
    <property type="component" value="Chromosome"/>
</dbReference>
<dbReference type="KEGG" id="mpl:Mpal_2494"/>
<proteinExistence type="predicted"/>
<protein>
    <submittedName>
        <fullName evidence="1">Uncharacterized protein</fullName>
    </submittedName>
</protein>
<gene>
    <name evidence="1" type="ordered locus">Mpal_2494</name>
</gene>
<evidence type="ECO:0000313" key="2">
    <source>
        <dbReference type="Proteomes" id="UP000002457"/>
    </source>
</evidence>
<organism evidence="1 2">
    <name type="scientific">Methanosphaerula palustris (strain ATCC BAA-1556 / DSM 19958 / E1-9c)</name>
    <dbReference type="NCBI Taxonomy" id="521011"/>
    <lineage>
        <taxon>Archaea</taxon>
        <taxon>Methanobacteriati</taxon>
        <taxon>Methanobacteriota</taxon>
        <taxon>Stenosarchaea group</taxon>
        <taxon>Methanomicrobia</taxon>
        <taxon>Methanomicrobiales</taxon>
        <taxon>Methanoregulaceae</taxon>
        <taxon>Methanosphaerula</taxon>
    </lineage>
</organism>
<dbReference type="EMBL" id="CP001338">
    <property type="protein sequence ID" value="ACL17769.1"/>
    <property type="molecule type" value="Genomic_DNA"/>
</dbReference>
<accession>B8GER8</accession>